<dbReference type="EMBL" id="DS268481">
    <property type="protein sequence ID" value="EFP10024.1"/>
    <property type="molecule type" value="Genomic_DNA"/>
</dbReference>
<proteinExistence type="predicted"/>
<dbReference type="AlphaFoldDB" id="E3MV18"/>
<gene>
    <name evidence="2" type="ORF">CRE_20833</name>
</gene>
<feature type="region of interest" description="Disordered" evidence="1">
    <location>
        <begin position="83"/>
        <end position="103"/>
    </location>
</feature>
<accession>E3MV18</accession>
<evidence type="ECO:0000256" key="1">
    <source>
        <dbReference type="SAM" id="MobiDB-lite"/>
    </source>
</evidence>
<evidence type="ECO:0000313" key="2">
    <source>
        <dbReference type="EMBL" id="EFP10024.1"/>
    </source>
</evidence>
<sequence length="287" mass="32931">MNQPKKSPLNLNKENADLRNQLMQISKHRDSLNKEKALLQTKNEALQKENDALGSSLQKLKQSSTALKENNIQLKKELQISQNKENQLDAENSSLKSELDKTKSNLDTMKQKYGEKCDEVYSFHKKLTLVTSELDGFKISEVNYSKNKQTVNTDDKKWEVRYGQLSEKVTDFTQEVFKREKDLPVLGRNNAEEIEMQAFVNFVILNSLKLEKFVSDIPSSPGSTVSSAINSVELSPSPAETKNEETVCKMCHRKQLFVTCKNVRCKSIFHEERWMTRNSFQSTQLGK</sequence>
<dbReference type="Proteomes" id="UP000008281">
    <property type="component" value="Unassembled WGS sequence"/>
</dbReference>
<reference evidence="2" key="1">
    <citation type="submission" date="2007-07" db="EMBL/GenBank/DDBJ databases">
        <title>PCAP assembly of the Caenorhabditis remanei genome.</title>
        <authorList>
            <consortium name="The Caenorhabditis remanei Sequencing Consortium"/>
            <person name="Wilson R.K."/>
        </authorList>
    </citation>
    <scope>NUCLEOTIDE SEQUENCE [LARGE SCALE GENOMIC DNA]</scope>
    <source>
        <strain evidence="2">PB4641</strain>
    </source>
</reference>
<dbReference type="InParanoid" id="E3MV18"/>
<dbReference type="eggNOG" id="ENOG502R93B">
    <property type="taxonomic scope" value="Eukaryota"/>
</dbReference>
<evidence type="ECO:0000313" key="3">
    <source>
        <dbReference type="Proteomes" id="UP000008281"/>
    </source>
</evidence>
<dbReference type="Gene3D" id="6.10.250.3110">
    <property type="match status" value="1"/>
</dbReference>
<organism evidence="3">
    <name type="scientific">Caenorhabditis remanei</name>
    <name type="common">Caenorhabditis vulgaris</name>
    <dbReference type="NCBI Taxonomy" id="31234"/>
    <lineage>
        <taxon>Eukaryota</taxon>
        <taxon>Metazoa</taxon>
        <taxon>Ecdysozoa</taxon>
        <taxon>Nematoda</taxon>
        <taxon>Chromadorea</taxon>
        <taxon>Rhabditida</taxon>
        <taxon>Rhabditina</taxon>
        <taxon>Rhabditomorpha</taxon>
        <taxon>Rhabditoidea</taxon>
        <taxon>Rhabditidae</taxon>
        <taxon>Peloderinae</taxon>
        <taxon>Caenorhabditis</taxon>
    </lineage>
</organism>
<dbReference type="HOGENOM" id="CLU_970582_0_0_1"/>
<feature type="compositionally biased region" description="Polar residues" evidence="1">
    <location>
        <begin position="83"/>
        <end position="96"/>
    </location>
</feature>
<protein>
    <submittedName>
        <fullName evidence="2">Uncharacterized protein</fullName>
    </submittedName>
</protein>
<keyword evidence="3" id="KW-1185">Reference proteome</keyword>
<name>E3MV18_CAERE</name>